<gene>
    <name evidence="6" type="ORF">PPYR1160_LOCUS1862</name>
</gene>
<dbReference type="GO" id="GO:0035556">
    <property type="term" value="P:intracellular signal transduction"/>
    <property type="evidence" value="ECO:0007669"/>
    <property type="project" value="InterPro"/>
</dbReference>
<keyword evidence="2" id="KW-0378">Hydrolase</keyword>
<name>A0A7R9U2A9_9STRA</name>
<dbReference type="SMART" id="SM00239">
    <property type="entry name" value="C2"/>
    <property type="match status" value="1"/>
</dbReference>
<evidence type="ECO:0000259" key="5">
    <source>
        <dbReference type="PROSITE" id="PS50008"/>
    </source>
</evidence>
<evidence type="ECO:0000256" key="2">
    <source>
        <dbReference type="RuleBase" id="RU361133"/>
    </source>
</evidence>
<dbReference type="PROSITE" id="PS50007">
    <property type="entry name" value="PIPLC_X_DOMAIN"/>
    <property type="match status" value="1"/>
</dbReference>
<dbReference type="InterPro" id="IPR001711">
    <property type="entry name" value="PLipase_C_Pinositol-sp_Y"/>
</dbReference>
<evidence type="ECO:0000259" key="4">
    <source>
        <dbReference type="PROSITE" id="PS50004"/>
    </source>
</evidence>
<evidence type="ECO:0000256" key="1">
    <source>
        <dbReference type="ARBA" id="ARBA00023224"/>
    </source>
</evidence>
<dbReference type="InterPro" id="IPR035892">
    <property type="entry name" value="C2_domain_sf"/>
</dbReference>
<dbReference type="Pfam" id="PF00388">
    <property type="entry name" value="PI-PLC-X"/>
    <property type="match status" value="1"/>
</dbReference>
<keyword evidence="1" id="KW-0807">Transducer</keyword>
<dbReference type="Pfam" id="PF00387">
    <property type="entry name" value="PI-PLC-Y"/>
    <property type="match status" value="1"/>
</dbReference>
<sequence length="357" mass="39850">MAEYIKSIFGDKLALPLPVSLDGDARLPSPEELKGKILIKGKVNAAENTEEAENEDEDDFEQEGLTEAEAQTVREIEEQRREDQKKKVAEALEQCVYLRGQKFKGFEQSLANDNCTHMSSFSESKTEKLLKSKKEEWIAHNQRQMSRIYPAGRRVDSSNYDPVPSWAVGSQIVALNYQTPGAPMHCNTGLFRDNGNCGYVLKPPPLLPGGELSGGMRTSGVRQMLQLQILSAQHLPKPEGELKGEVIDPYVQIEVKGHSTDSFAGKTKTITDNGFNPVFGEVFRIPLAFPELAMIRFAVYDHDLANADDFIAQSAMRVQNIRTGLRRVNLFSDRGTREGRFEFASLLVKVGLQEVKS</sequence>
<dbReference type="SMART" id="SM00149">
    <property type="entry name" value="PLCYc"/>
    <property type="match status" value="1"/>
</dbReference>
<reference evidence="6" key="1">
    <citation type="submission" date="2021-01" db="EMBL/GenBank/DDBJ databases">
        <authorList>
            <person name="Corre E."/>
            <person name="Pelletier E."/>
            <person name="Niang G."/>
            <person name="Scheremetjew M."/>
            <person name="Finn R."/>
            <person name="Kale V."/>
            <person name="Holt S."/>
            <person name="Cochrane G."/>
            <person name="Meng A."/>
            <person name="Brown T."/>
            <person name="Cohen L."/>
        </authorList>
    </citation>
    <scope>NUCLEOTIDE SEQUENCE</scope>
    <source>
        <strain evidence="6">CCMP2078</strain>
    </source>
</reference>
<feature type="domain" description="C2" evidence="4">
    <location>
        <begin position="208"/>
        <end position="332"/>
    </location>
</feature>
<proteinExistence type="predicted"/>
<feature type="region of interest" description="Disordered" evidence="3">
    <location>
        <begin position="45"/>
        <end position="64"/>
    </location>
</feature>
<feature type="domain" description="PI-PLC Y-box" evidence="5">
    <location>
        <begin position="96"/>
        <end position="206"/>
    </location>
</feature>
<dbReference type="InterPro" id="IPR017946">
    <property type="entry name" value="PLC-like_Pdiesterase_TIM-brl"/>
</dbReference>
<protein>
    <recommendedName>
        <fullName evidence="2">Phosphoinositide phospholipase C</fullName>
        <ecNumber evidence="2">3.1.4.11</ecNumber>
    </recommendedName>
</protein>
<dbReference type="EMBL" id="HBEA01002515">
    <property type="protein sequence ID" value="CAD8252370.1"/>
    <property type="molecule type" value="Transcribed_RNA"/>
</dbReference>
<evidence type="ECO:0000313" key="6">
    <source>
        <dbReference type="EMBL" id="CAD8252370.1"/>
    </source>
</evidence>
<dbReference type="PROSITE" id="PS50004">
    <property type="entry name" value="C2"/>
    <property type="match status" value="1"/>
</dbReference>
<dbReference type="Gene3D" id="3.20.20.190">
    <property type="entry name" value="Phosphatidylinositol (PI) phosphodiesterase"/>
    <property type="match status" value="1"/>
</dbReference>
<dbReference type="InterPro" id="IPR000909">
    <property type="entry name" value="PLipase_C_PInositol-sp_X_dom"/>
</dbReference>
<dbReference type="Gene3D" id="2.60.40.150">
    <property type="entry name" value="C2 domain"/>
    <property type="match status" value="1"/>
</dbReference>
<dbReference type="GO" id="GO:0016042">
    <property type="term" value="P:lipid catabolic process"/>
    <property type="evidence" value="ECO:0007669"/>
    <property type="project" value="UniProtKB-KW"/>
</dbReference>
<organism evidence="6">
    <name type="scientific">Pinguiococcus pyrenoidosus</name>
    <dbReference type="NCBI Taxonomy" id="172671"/>
    <lineage>
        <taxon>Eukaryota</taxon>
        <taxon>Sar</taxon>
        <taxon>Stramenopiles</taxon>
        <taxon>Ochrophyta</taxon>
        <taxon>Pinguiophyceae</taxon>
        <taxon>Pinguiochrysidales</taxon>
        <taxon>Pinguiochrysidaceae</taxon>
        <taxon>Pinguiococcus</taxon>
    </lineage>
</organism>
<accession>A0A7R9U2A9</accession>
<dbReference type="InterPro" id="IPR000008">
    <property type="entry name" value="C2_dom"/>
</dbReference>
<dbReference type="CDD" id="cd00275">
    <property type="entry name" value="C2_PLC_like"/>
    <property type="match status" value="1"/>
</dbReference>
<dbReference type="PRINTS" id="PR00390">
    <property type="entry name" value="PHPHLIPASEC"/>
</dbReference>
<dbReference type="PROSITE" id="PS50008">
    <property type="entry name" value="PIPLC_Y_DOMAIN"/>
    <property type="match status" value="1"/>
</dbReference>
<evidence type="ECO:0000256" key="3">
    <source>
        <dbReference type="SAM" id="MobiDB-lite"/>
    </source>
</evidence>
<dbReference type="InterPro" id="IPR001192">
    <property type="entry name" value="PI-PLC_fam"/>
</dbReference>
<keyword evidence="2" id="KW-0442">Lipid degradation</keyword>
<dbReference type="EC" id="3.1.4.11" evidence="2"/>
<dbReference type="PANTHER" id="PTHR10336">
    <property type="entry name" value="PHOSPHOINOSITIDE-SPECIFIC PHOSPHOLIPASE C FAMILY PROTEIN"/>
    <property type="match status" value="1"/>
</dbReference>
<dbReference type="AlphaFoldDB" id="A0A7R9U2A9"/>
<feature type="compositionally biased region" description="Acidic residues" evidence="3">
    <location>
        <begin position="48"/>
        <end position="64"/>
    </location>
</feature>
<dbReference type="GO" id="GO:0004435">
    <property type="term" value="F:phosphatidylinositol-4,5-bisphosphate phospholipase C activity"/>
    <property type="evidence" value="ECO:0007669"/>
    <property type="project" value="UniProtKB-EC"/>
</dbReference>
<dbReference type="SUPFAM" id="SSF49562">
    <property type="entry name" value="C2 domain (Calcium/lipid-binding domain, CaLB)"/>
    <property type="match status" value="1"/>
</dbReference>
<comment type="catalytic activity">
    <reaction evidence="2">
        <text>a 1,2-diacyl-sn-glycero-3-phospho-(1D-myo-inositol-4,5-bisphosphate) + H2O = 1D-myo-inositol 1,4,5-trisphosphate + a 1,2-diacyl-sn-glycerol + H(+)</text>
        <dbReference type="Rhea" id="RHEA:33179"/>
        <dbReference type="ChEBI" id="CHEBI:15377"/>
        <dbReference type="ChEBI" id="CHEBI:15378"/>
        <dbReference type="ChEBI" id="CHEBI:17815"/>
        <dbReference type="ChEBI" id="CHEBI:58456"/>
        <dbReference type="ChEBI" id="CHEBI:203600"/>
        <dbReference type="EC" id="3.1.4.11"/>
    </reaction>
</comment>
<dbReference type="SUPFAM" id="SSF51695">
    <property type="entry name" value="PLC-like phosphodiesterases"/>
    <property type="match status" value="1"/>
</dbReference>
<keyword evidence="2" id="KW-0443">Lipid metabolism</keyword>
<dbReference type="Pfam" id="PF00168">
    <property type="entry name" value="C2"/>
    <property type="match status" value="1"/>
</dbReference>